<dbReference type="EMBL" id="JACCCW010000002">
    <property type="protein sequence ID" value="NYF81215.1"/>
    <property type="molecule type" value="Genomic_DNA"/>
</dbReference>
<sequence length="198" mass="21680">MKKTMLLCALVLTAMTAFGQESRQDASFSVFGLIGPDVTGNAVHMKTTTTGGILASYRYLLTPKSGLELNYGFAQNSEKYVTSFIPNGRIHTRNQELTGAYVYNMTFKNFNPFAEAGVGALIFTPIKDYGTNNLDAKQNTNIGALFGAGVAYEISPSFDIRAEYRAFLVKAPDFGLSDFKTNRYEVVSTPSIGVAYHF</sequence>
<dbReference type="Gene3D" id="2.40.160.20">
    <property type="match status" value="1"/>
</dbReference>
<feature type="chain" id="PRO_5030749889" evidence="2">
    <location>
        <begin position="20"/>
        <end position="198"/>
    </location>
</feature>
<comment type="caution">
    <text evidence="4">The sequence shown here is derived from an EMBL/GenBank/DDBJ whole genome shotgun (WGS) entry which is preliminary data.</text>
</comment>
<dbReference type="AlphaFoldDB" id="A0A7Y9PJU5"/>
<keyword evidence="1 2" id="KW-0732">Signal</keyword>
<feature type="domain" description="Outer membrane protein beta-barrel" evidence="3">
    <location>
        <begin position="6"/>
        <end position="198"/>
    </location>
</feature>
<dbReference type="Proteomes" id="UP000589520">
    <property type="component" value="Unassembled WGS sequence"/>
</dbReference>
<protein>
    <submittedName>
        <fullName evidence="4">Opacity protein-like surface antigen</fullName>
    </submittedName>
</protein>
<evidence type="ECO:0000313" key="5">
    <source>
        <dbReference type="Proteomes" id="UP000589520"/>
    </source>
</evidence>
<reference evidence="4 5" key="1">
    <citation type="submission" date="2020-07" db="EMBL/GenBank/DDBJ databases">
        <title>Genomic Encyclopedia of Type Strains, Phase IV (KMG-V): Genome sequencing to study the core and pangenomes of soil and plant-associated prokaryotes.</title>
        <authorList>
            <person name="Whitman W."/>
        </authorList>
    </citation>
    <scope>NUCLEOTIDE SEQUENCE [LARGE SCALE GENOMIC DNA]</scope>
    <source>
        <strain evidence="4 5">X4EP2</strain>
    </source>
</reference>
<gene>
    <name evidence="4" type="ORF">HDF17_003535</name>
</gene>
<dbReference type="InterPro" id="IPR027385">
    <property type="entry name" value="Beta-barrel_OMP"/>
</dbReference>
<evidence type="ECO:0000256" key="1">
    <source>
        <dbReference type="ARBA" id="ARBA00022729"/>
    </source>
</evidence>
<evidence type="ECO:0000313" key="4">
    <source>
        <dbReference type="EMBL" id="NYF81215.1"/>
    </source>
</evidence>
<accession>A0A7Y9PJU5</accession>
<feature type="signal peptide" evidence="2">
    <location>
        <begin position="1"/>
        <end position="19"/>
    </location>
</feature>
<keyword evidence="5" id="KW-1185">Reference proteome</keyword>
<organism evidence="4 5">
    <name type="scientific">Granulicella arctica</name>
    <dbReference type="NCBI Taxonomy" id="940613"/>
    <lineage>
        <taxon>Bacteria</taxon>
        <taxon>Pseudomonadati</taxon>
        <taxon>Acidobacteriota</taxon>
        <taxon>Terriglobia</taxon>
        <taxon>Terriglobales</taxon>
        <taxon>Acidobacteriaceae</taxon>
        <taxon>Granulicella</taxon>
    </lineage>
</organism>
<dbReference type="InterPro" id="IPR011250">
    <property type="entry name" value="OMP/PagP_B-barrel"/>
</dbReference>
<dbReference type="SUPFAM" id="SSF56925">
    <property type="entry name" value="OMPA-like"/>
    <property type="match status" value="1"/>
</dbReference>
<proteinExistence type="predicted"/>
<name>A0A7Y9PJU5_9BACT</name>
<evidence type="ECO:0000256" key="2">
    <source>
        <dbReference type="SAM" id="SignalP"/>
    </source>
</evidence>
<dbReference type="RefSeq" id="WP_179493053.1">
    <property type="nucleotide sequence ID" value="NZ_JACCCW010000002.1"/>
</dbReference>
<dbReference type="Pfam" id="PF13505">
    <property type="entry name" value="OMP_b-brl"/>
    <property type="match status" value="1"/>
</dbReference>
<evidence type="ECO:0000259" key="3">
    <source>
        <dbReference type="Pfam" id="PF13505"/>
    </source>
</evidence>